<dbReference type="InterPro" id="IPR012408">
    <property type="entry name" value="Acetald_propionald_DH-rel"/>
</dbReference>
<gene>
    <name evidence="4" type="ORF">HZF06_17695</name>
</gene>
<dbReference type="CDD" id="cd07121">
    <property type="entry name" value="ALDH_EutE"/>
    <property type="match status" value="1"/>
</dbReference>
<dbReference type="InterPro" id="IPR015590">
    <property type="entry name" value="Aldehyde_DH_dom"/>
</dbReference>
<accession>A0A7D6ZFF5</accession>
<protein>
    <submittedName>
        <fullName evidence="4">Aldehyde dehydrogenase EutE</fullName>
    </submittedName>
</protein>
<dbReference type="InterPro" id="IPR016162">
    <property type="entry name" value="Ald_DH_N"/>
</dbReference>
<dbReference type="PANTHER" id="PTHR11699">
    <property type="entry name" value="ALDEHYDE DEHYDROGENASE-RELATED"/>
    <property type="match status" value="1"/>
</dbReference>
<evidence type="ECO:0000256" key="2">
    <source>
        <dbReference type="ARBA" id="ARBA00023027"/>
    </source>
</evidence>
<dbReference type="EMBL" id="CP059378">
    <property type="protein sequence ID" value="QLY78901.1"/>
    <property type="molecule type" value="Genomic_DNA"/>
</dbReference>
<dbReference type="InterPro" id="IPR016161">
    <property type="entry name" value="Ald_DH/histidinol_DH"/>
</dbReference>
<evidence type="ECO:0000256" key="1">
    <source>
        <dbReference type="ARBA" id="ARBA00023002"/>
    </source>
</evidence>
<sequence length="449" mass="48948">MELGYNFFNRKELKSGVFPSVNDAVLSALGAYNQYNKLTLNERQEIINAVKKKLLDKVEEIAYMTVKETDMGNVGDKIQKLTLAINKTPGVEDLITEVKTGDNGMTLYELSSYGVICAIHPCTNPCATLISNTIGMLAAGNSVVHCPHPRAVNVSKYVTEIISVAIRETCGIDNLIVTLNEISITCTDEIMSHPDIAMIVTTGGNNVLRQAMSSGKKVIGAGPANPTTIVDETADIKKAARDIVKGASFDNNIMCISEKSIVVVDCIADSLVEELIRNDVYYVNNDEEMLKLTRATLTNDITLNKILEGKSANEILAKAGIKCDRYIRLIVVNTIKQHPFATVEMLMPLIPLIRVKNFEVALETAIEIEQGFRHTATIHSQSIDRLNIAAKEMQTSVFVKNGSSLVGIGVNGEGDTSFTIATATGEGTTTARHFARRRRCSLTSGFSIR</sequence>
<dbReference type="Pfam" id="PF00171">
    <property type="entry name" value="Aldedh"/>
    <property type="match status" value="1"/>
</dbReference>
<name>A0A7D6ZFF5_9CLOT</name>
<feature type="domain" description="Aldehyde dehydrogenase" evidence="3">
    <location>
        <begin position="21"/>
        <end position="403"/>
    </location>
</feature>
<reference evidence="4 5" key="1">
    <citation type="submission" date="2020-07" db="EMBL/GenBank/DDBJ databases">
        <title>Electron transfer.</title>
        <authorList>
            <person name="Huang L."/>
            <person name="Liu X."/>
            <person name="Zhou S."/>
        </authorList>
    </citation>
    <scope>NUCLEOTIDE SEQUENCE [LARGE SCALE GENOMIC DNA]</scope>
    <source>
        <strain evidence="4 5">Lx1</strain>
    </source>
</reference>
<dbReference type="RefSeq" id="WP_181601158.1">
    <property type="nucleotide sequence ID" value="NZ_CP059378.1"/>
</dbReference>
<dbReference type="Gene3D" id="3.40.309.10">
    <property type="entry name" value="Aldehyde Dehydrogenase, Chain A, domain 2"/>
    <property type="match status" value="1"/>
</dbReference>
<dbReference type="NCBIfam" id="NF011927">
    <property type="entry name" value="PRK15398.1"/>
    <property type="match status" value="1"/>
</dbReference>
<keyword evidence="2" id="KW-0520">NAD</keyword>
<dbReference type="SUPFAM" id="SSF53720">
    <property type="entry name" value="ALDH-like"/>
    <property type="match status" value="1"/>
</dbReference>
<evidence type="ECO:0000313" key="5">
    <source>
        <dbReference type="Proteomes" id="UP000512286"/>
    </source>
</evidence>
<proteinExistence type="predicted"/>
<dbReference type="PIRSF" id="PIRSF036410">
    <property type="entry name" value="EutE_PduP"/>
    <property type="match status" value="1"/>
</dbReference>
<dbReference type="InterPro" id="IPR016163">
    <property type="entry name" value="Ald_DH_C"/>
</dbReference>
<evidence type="ECO:0000313" key="4">
    <source>
        <dbReference type="EMBL" id="QLY78901.1"/>
    </source>
</evidence>
<dbReference type="Proteomes" id="UP000512286">
    <property type="component" value="Chromosome"/>
</dbReference>
<keyword evidence="1" id="KW-0560">Oxidoreductase</keyword>
<dbReference type="Gene3D" id="3.40.605.10">
    <property type="entry name" value="Aldehyde Dehydrogenase, Chain A, domain 1"/>
    <property type="match status" value="1"/>
</dbReference>
<dbReference type="GO" id="GO:0008774">
    <property type="term" value="F:acetaldehyde dehydrogenase (acetylating) activity"/>
    <property type="evidence" value="ECO:0007669"/>
    <property type="project" value="InterPro"/>
</dbReference>
<evidence type="ECO:0000259" key="3">
    <source>
        <dbReference type="Pfam" id="PF00171"/>
    </source>
</evidence>
<dbReference type="AlphaFoldDB" id="A0A7D6ZFF5"/>
<dbReference type="KEGG" id="cint:HZF06_17695"/>
<organism evidence="4 5">
    <name type="scientific">Clostridium intestinale</name>
    <dbReference type="NCBI Taxonomy" id="36845"/>
    <lineage>
        <taxon>Bacteria</taxon>
        <taxon>Bacillati</taxon>
        <taxon>Bacillota</taxon>
        <taxon>Clostridia</taxon>
        <taxon>Eubacteriales</taxon>
        <taxon>Clostridiaceae</taxon>
        <taxon>Clostridium</taxon>
    </lineage>
</organism>